<organism evidence="2 3">
    <name type="scientific">Aspergillus pseudoustus</name>
    <dbReference type="NCBI Taxonomy" id="1810923"/>
    <lineage>
        <taxon>Eukaryota</taxon>
        <taxon>Fungi</taxon>
        <taxon>Dikarya</taxon>
        <taxon>Ascomycota</taxon>
        <taxon>Pezizomycotina</taxon>
        <taxon>Eurotiomycetes</taxon>
        <taxon>Eurotiomycetidae</taxon>
        <taxon>Eurotiales</taxon>
        <taxon>Aspergillaceae</taxon>
        <taxon>Aspergillus</taxon>
        <taxon>Aspergillus subgen. Nidulantes</taxon>
    </lineage>
</organism>
<reference evidence="2 3" key="1">
    <citation type="submission" date="2024-07" db="EMBL/GenBank/DDBJ databases">
        <title>Section-level genome sequencing and comparative genomics of Aspergillus sections Usti and Cavernicolus.</title>
        <authorList>
            <consortium name="Lawrence Berkeley National Laboratory"/>
            <person name="Nybo J.L."/>
            <person name="Vesth T.C."/>
            <person name="Theobald S."/>
            <person name="Frisvad J.C."/>
            <person name="Larsen T.O."/>
            <person name="Kjaerboelling I."/>
            <person name="Rothschild-Mancinelli K."/>
            <person name="Lyhne E.K."/>
            <person name="Kogle M.E."/>
            <person name="Barry K."/>
            <person name="Clum A."/>
            <person name="Na H."/>
            <person name="Ledsgaard L."/>
            <person name="Lin J."/>
            <person name="Lipzen A."/>
            <person name="Kuo A."/>
            <person name="Riley R."/>
            <person name="Mondo S."/>
            <person name="Labutti K."/>
            <person name="Haridas S."/>
            <person name="Pangalinan J."/>
            <person name="Salamov A.A."/>
            <person name="Simmons B.A."/>
            <person name="Magnuson J.K."/>
            <person name="Chen J."/>
            <person name="Drula E."/>
            <person name="Henrissat B."/>
            <person name="Wiebenga A."/>
            <person name="Lubbers R.J."/>
            <person name="Gomes A.C."/>
            <person name="Makela M.R."/>
            <person name="Stajich J."/>
            <person name="Grigoriev I.V."/>
            <person name="Mortensen U.H."/>
            <person name="De Vries R.P."/>
            <person name="Baker S.E."/>
            <person name="Andersen M.R."/>
        </authorList>
    </citation>
    <scope>NUCLEOTIDE SEQUENCE [LARGE SCALE GENOMIC DNA]</scope>
    <source>
        <strain evidence="2 3">CBS 123904</strain>
    </source>
</reference>
<feature type="transmembrane region" description="Helical" evidence="1">
    <location>
        <begin position="12"/>
        <end position="32"/>
    </location>
</feature>
<evidence type="ECO:0000313" key="3">
    <source>
        <dbReference type="Proteomes" id="UP001610446"/>
    </source>
</evidence>
<keyword evidence="1" id="KW-0472">Membrane</keyword>
<keyword evidence="3" id="KW-1185">Reference proteome</keyword>
<name>A0ABR4JNV4_9EURO</name>
<dbReference type="EMBL" id="JBFXLU010000106">
    <property type="protein sequence ID" value="KAL2841726.1"/>
    <property type="molecule type" value="Genomic_DNA"/>
</dbReference>
<evidence type="ECO:0000256" key="1">
    <source>
        <dbReference type="SAM" id="Phobius"/>
    </source>
</evidence>
<keyword evidence="1" id="KW-1133">Transmembrane helix</keyword>
<protein>
    <submittedName>
        <fullName evidence="2">Uncharacterized protein</fullName>
    </submittedName>
</protein>
<sequence>MLTRSQFDGVTLAVLMLFYTIWLHSATFRARLVMRGGFGLRSAVAPTVSTTLTSGQSQPLS</sequence>
<accession>A0ABR4JNV4</accession>
<comment type="caution">
    <text evidence="2">The sequence shown here is derived from an EMBL/GenBank/DDBJ whole genome shotgun (WGS) entry which is preliminary data.</text>
</comment>
<proteinExistence type="predicted"/>
<keyword evidence="1" id="KW-0812">Transmembrane</keyword>
<dbReference type="Proteomes" id="UP001610446">
    <property type="component" value="Unassembled WGS sequence"/>
</dbReference>
<gene>
    <name evidence="2" type="ORF">BJY01DRAFT_217136</name>
</gene>
<evidence type="ECO:0000313" key="2">
    <source>
        <dbReference type="EMBL" id="KAL2841726.1"/>
    </source>
</evidence>